<evidence type="ECO:0000256" key="1">
    <source>
        <dbReference type="SAM" id="MobiDB-lite"/>
    </source>
</evidence>
<accession>A0A9P6EEB6</accession>
<sequence length="503" mass="54757">MSFPNHYGQYSGTNEMYGSNPSTPAQQQLQDSFPQWETIDRHHQLDHHSPLETTPLPTPSSANFQMHLEGDHEDPGPPPMVVPSQTSPVDDTPILLHPPTEVPHIHPPPRRPGPTEMHPIDALIFRPPGSSSSAASTPGSSGTAHASSSKPSGVVRTNQTTRGRPPSSHPYYRPSVTQVGIGASFVAPRHAGSSTANATMTTRAQAKKQNVRFAGATPQGGMVPRPATRTTSGSSSMPSPTQRVGFFGGSATNSPQAQQHHSFSPQDSTHTPDTPQMHQFPQTPSTQAQPRTEAQNPPAQHVASSHRRRAHSSIPSDMHYSESDNILTASLELPGVTPDNLRVTLGTCYFNHVKYVGVSAESSPPFGPPEWSAEVLQAVRAEMEKGLAGVTAAGMERLKFLKLSTPQEFRLLQDQPLLSPQDPDLEFFHRPVFTQLILSSAHRDRNCLPQIRFYNLHPHFPLFLHPPPANPCLYASPYALYALATKQPIIFAPHPAPSYSFHA</sequence>
<comment type="caution">
    <text evidence="2">The sequence shown here is derived from an EMBL/GenBank/DDBJ whole genome shotgun (WGS) entry which is preliminary data.</text>
</comment>
<evidence type="ECO:0000313" key="3">
    <source>
        <dbReference type="Proteomes" id="UP000807306"/>
    </source>
</evidence>
<name>A0A9P6EEB6_9AGAR</name>
<proteinExistence type="predicted"/>
<dbReference type="EMBL" id="MU157861">
    <property type="protein sequence ID" value="KAF9527410.1"/>
    <property type="molecule type" value="Genomic_DNA"/>
</dbReference>
<feature type="region of interest" description="Disordered" evidence="1">
    <location>
        <begin position="1"/>
        <end position="30"/>
    </location>
</feature>
<feature type="region of interest" description="Disordered" evidence="1">
    <location>
        <begin position="45"/>
        <end position="175"/>
    </location>
</feature>
<dbReference type="Proteomes" id="UP000807306">
    <property type="component" value="Unassembled WGS sequence"/>
</dbReference>
<feature type="compositionally biased region" description="Low complexity" evidence="1">
    <location>
        <begin position="228"/>
        <end position="241"/>
    </location>
</feature>
<feature type="compositionally biased region" description="Low complexity" evidence="1">
    <location>
        <begin position="127"/>
        <end position="152"/>
    </location>
</feature>
<feature type="compositionally biased region" description="Low complexity" evidence="1">
    <location>
        <begin position="164"/>
        <end position="175"/>
    </location>
</feature>
<reference evidence="2" key="1">
    <citation type="submission" date="2020-11" db="EMBL/GenBank/DDBJ databases">
        <authorList>
            <consortium name="DOE Joint Genome Institute"/>
            <person name="Ahrendt S."/>
            <person name="Riley R."/>
            <person name="Andreopoulos W."/>
            <person name="Labutti K."/>
            <person name="Pangilinan J."/>
            <person name="Ruiz-Duenas F.J."/>
            <person name="Barrasa J.M."/>
            <person name="Sanchez-Garcia M."/>
            <person name="Camarero S."/>
            <person name="Miyauchi S."/>
            <person name="Serrano A."/>
            <person name="Linde D."/>
            <person name="Babiker R."/>
            <person name="Drula E."/>
            <person name="Ayuso-Fernandez I."/>
            <person name="Pacheco R."/>
            <person name="Padilla G."/>
            <person name="Ferreira P."/>
            <person name="Barriuso J."/>
            <person name="Kellner H."/>
            <person name="Castanera R."/>
            <person name="Alfaro M."/>
            <person name="Ramirez L."/>
            <person name="Pisabarro A.G."/>
            <person name="Kuo A."/>
            <person name="Tritt A."/>
            <person name="Lipzen A."/>
            <person name="He G."/>
            <person name="Yan M."/>
            <person name="Ng V."/>
            <person name="Cullen D."/>
            <person name="Martin F."/>
            <person name="Rosso M.-N."/>
            <person name="Henrissat B."/>
            <person name="Hibbett D."/>
            <person name="Martinez A.T."/>
            <person name="Grigoriev I.V."/>
        </authorList>
    </citation>
    <scope>NUCLEOTIDE SEQUENCE</scope>
    <source>
        <strain evidence="2">CBS 506.95</strain>
    </source>
</reference>
<keyword evidence="3" id="KW-1185">Reference proteome</keyword>
<dbReference type="OrthoDB" id="1431247at2759"/>
<feature type="compositionally biased region" description="Polar residues" evidence="1">
    <location>
        <begin position="250"/>
        <end position="298"/>
    </location>
</feature>
<dbReference type="AlphaFoldDB" id="A0A9P6EEB6"/>
<gene>
    <name evidence="2" type="ORF">CPB83DRAFT_895220</name>
</gene>
<feature type="region of interest" description="Disordered" evidence="1">
    <location>
        <begin position="213"/>
        <end position="321"/>
    </location>
</feature>
<organism evidence="2 3">
    <name type="scientific">Crepidotus variabilis</name>
    <dbReference type="NCBI Taxonomy" id="179855"/>
    <lineage>
        <taxon>Eukaryota</taxon>
        <taxon>Fungi</taxon>
        <taxon>Dikarya</taxon>
        <taxon>Basidiomycota</taxon>
        <taxon>Agaricomycotina</taxon>
        <taxon>Agaricomycetes</taxon>
        <taxon>Agaricomycetidae</taxon>
        <taxon>Agaricales</taxon>
        <taxon>Agaricineae</taxon>
        <taxon>Crepidotaceae</taxon>
        <taxon>Crepidotus</taxon>
    </lineage>
</organism>
<feature type="compositionally biased region" description="Low complexity" evidence="1">
    <location>
        <begin position="51"/>
        <end position="61"/>
    </location>
</feature>
<evidence type="ECO:0000313" key="2">
    <source>
        <dbReference type="EMBL" id="KAF9527410.1"/>
    </source>
</evidence>
<protein>
    <submittedName>
        <fullName evidence="2">Uncharacterized protein</fullName>
    </submittedName>
</protein>
<feature type="compositionally biased region" description="Polar residues" evidence="1">
    <location>
        <begin position="8"/>
        <end position="30"/>
    </location>
</feature>